<sequence length="71" mass="7456">MALDSDPGSVSLSLPPPPPPPRCAFLLAQPARPGRVRGHALKSLQATLGGRLHNEATVAEQEAEWDTGYVG</sequence>
<dbReference type="GeneID" id="11509308"/>
<keyword evidence="3" id="KW-1185">Reference proteome</keyword>
<dbReference type="HOGENOM" id="CLU_2741812_0_0_1"/>
<organism evidence="2 3">
    <name type="scientific">Thermothelomyces thermophilus (strain ATCC 42464 / BCRC 31852 / DSM 1799)</name>
    <name type="common">Sporotrichum thermophile</name>
    <dbReference type="NCBI Taxonomy" id="573729"/>
    <lineage>
        <taxon>Eukaryota</taxon>
        <taxon>Fungi</taxon>
        <taxon>Dikarya</taxon>
        <taxon>Ascomycota</taxon>
        <taxon>Pezizomycotina</taxon>
        <taxon>Sordariomycetes</taxon>
        <taxon>Sordariomycetidae</taxon>
        <taxon>Sordariales</taxon>
        <taxon>Chaetomiaceae</taxon>
        <taxon>Thermothelomyces</taxon>
    </lineage>
</organism>
<dbReference type="VEuPathDB" id="FungiDB:MYCTH_2130919"/>
<feature type="region of interest" description="Disordered" evidence="1">
    <location>
        <begin position="1"/>
        <end position="20"/>
    </location>
</feature>
<dbReference type="AlphaFoldDB" id="G2QQ83"/>
<gene>
    <name evidence="2" type="ORF">MYCTH_2130919</name>
</gene>
<evidence type="ECO:0000313" key="2">
    <source>
        <dbReference type="EMBL" id="AEO61746.1"/>
    </source>
</evidence>
<dbReference type="RefSeq" id="XP_003666991.1">
    <property type="nucleotide sequence ID" value="XM_003666943.1"/>
</dbReference>
<dbReference type="InParanoid" id="G2QQ83"/>
<dbReference type="KEGG" id="mtm:MYCTH_2130919"/>
<dbReference type="EMBL" id="CP003008">
    <property type="protein sequence ID" value="AEO61746.1"/>
    <property type="molecule type" value="Genomic_DNA"/>
</dbReference>
<name>G2QQ83_THET4</name>
<reference evidence="2 3" key="1">
    <citation type="journal article" date="2011" name="Nat. Biotechnol.">
        <title>Comparative genomic analysis of the thermophilic biomass-degrading fungi Myceliophthora thermophila and Thielavia terrestris.</title>
        <authorList>
            <person name="Berka R.M."/>
            <person name="Grigoriev I.V."/>
            <person name="Otillar R."/>
            <person name="Salamov A."/>
            <person name="Grimwood J."/>
            <person name="Reid I."/>
            <person name="Ishmael N."/>
            <person name="John T."/>
            <person name="Darmond C."/>
            <person name="Moisan M.-C."/>
            <person name="Henrissat B."/>
            <person name="Coutinho P.M."/>
            <person name="Lombard V."/>
            <person name="Natvig D.O."/>
            <person name="Lindquist E."/>
            <person name="Schmutz J."/>
            <person name="Lucas S."/>
            <person name="Harris P."/>
            <person name="Powlowski J."/>
            <person name="Bellemare A."/>
            <person name="Taylor D."/>
            <person name="Butler G."/>
            <person name="de Vries R.P."/>
            <person name="Allijn I.E."/>
            <person name="van den Brink J."/>
            <person name="Ushinsky S."/>
            <person name="Storms R."/>
            <person name="Powell A.J."/>
            <person name="Paulsen I.T."/>
            <person name="Elbourne L.D.H."/>
            <person name="Baker S.E."/>
            <person name="Magnuson J."/>
            <person name="LaBoissiere S."/>
            <person name="Clutterbuck A.J."/>
            <person name="Martinez D."/>
            <person name="Wogulis M."/>
            <person name="de Leon A.L."/>
            <person name="Rey M.W."/>
            <person name="Tsang A."/>
        </authorList>
    </citation>
    <scope>NUCLEOTIDE SEQUENCE [LARGE SCALE GENOMIC DNA]</scope>
    <source>
        <strain evidence="3">ATCC 42464 / BCRC 31852 / DSM 1799</strain>
    </source>
</reference>
<proteinExistence type="predicted"/>
<evidence type="ECO:0000313" key="3">
    <source>
        <dbReference type="Proteomes" id="UP000007322"/>
    </source>
</evidence>
<dbReference type="Proteomes" id="UP000007322">
    <property type="component" value="Chromosome 7"/>
</dbReference>
<protein>
    <submittedName>
        <fullName evidence="2">Uncharacterized protein</fullName>
    </submittedName>
</protein>
<accession>G2QQ83</accession>
<evidence type="ECO:0000256" key="1">
    <source>
        <dbReference type="SAM" id="MobiDB-lite"/>
    </source>
</evidence>